<organism evidence="1 2">
    <name type="scientific">Microbacterium mangrovi</name>
    <dbReference type="NCBI Taxonomy" id="1348253"/>
    <lineage>
        <taxon>Bacteria</taxon>
        <taxon>Bacillati</taxon>
        <taxon>Actinomycetota</taxon>
        <taxon>Actinomycetes</taxon>
        <taxon>Micrococcales</taxon>
        <taxon>Microbacteriaceae</taxon>
        <taxon>Microbacterium</taxon>
    </lineage>
</organism>
<dbReference type="STRING" id="1348253.LK09_13175"/>
<dbReference type="OrthoDB" id="5075198at2"/>
<evidence type="ECO:0000313" key="2">
    <source>
        <dbReference type="Proteomes" id="UP000031030"/>
    </source>
</evidence>
<dbReference type="Proteomes" id="UP000031030">
    <property type="component" value="Unassembled WGS sequence"/>
</dbReference>
<gene>
    <name evidence="1" type="ORF">LK09_13175</name>
</gene>
<accession>A0A0B2A2E2</accession>
<keyword evidence="2" id="KW-1185">Reference proteome</keyword>
<sequence length="144" mass="15600">MAIGEGLHPRGRFAVIGGVEVPLLGTMEAGAFGVPVDSVSLRAEDAPPGVTVLRDWPASPGVISIPRSEVTDAVGWTWYAWVDDEWCWVANIRDGKLFVSTVVSATAAKNPEWEGDRYNGWGRWIDPEGVELKAESRPLAGRGR</sequence>
<comment type="caution">
    <text evidence="1">The sequence shown here is derived from an EMBL/GenBank/DDBJ whole genome shotgun (WGS) entry which is preliminary data.</text>
</comment>
<name>A0A0B2A2E2_9MICO</name>
<reference evidence="1 2" key="1">
    <citation type="submission" date="2014-11" db="EMBL/GenBank/DDBJ databases">
        <title>Genome sequence of Microbacterium mangrovi MUSC 115(T).</title>
        <authorList>
            <person name="Lee L.-H."/>
        </authorList>
    </citation>
    <scope>NUCLEOTIDE SEQUENCE [LARGE SCALE GENOMIC DNA]</scope>
    <source>
        <strain evidence="1 2">MUSC 115</strain>
    </source>
</reference>
<proteinExistence type="predicted"/>
<dbReference type="EMBL" id="JTDK01000011">
    <property type="protein sequence ID" value="KHK97201.1"/>
    <property type="molecule type" value="Genomic_DNA"/>
</dbReference>
<evidence type="ECO:0000313" key="1">
    <source>
        <dbReference type="EMBL" id="KHK97201.1"/>
    </source>
</evidence>
<protein>
    <submittedName>
        <fullName evidence="1">Uncharacterized protein</fullName>
    </submittedName>
</protein>
<dbReference type="AlphaFoldDB" id="A0A0B2A2E2"/>